<dbReference type="PATRIC" id="fig|1560234.3.peg.417"/>
<dbReference type="InterPro" id="IPR007048">
    <property type="entry name" value="IraD/Gp25-like"/>
</dbReference>
<evidence type="ECO:0000313" key="2">
    <source>
        <dbReference type="EMBL" id="OBQ52115.1"/>
    </source>
</evidence>
<gene>
    <name evidence="2" type="ORF">SP90_07995</name>
</gene>
<proteinExistence type="predicted"/>
<protein>
    <submittedName>
        <fullName evidence="2">Phage baseplate protein</fullName>
    </submittedName>
</protein>
<dbReference type="AlphaFoldDB" id="A0A1B7XDJ1"/>
<organism evidence="2 3">
    <name type="scientific">Halodesulfovibrio spirochaetisodalis</name>
    <dbReference type="NCBI Taxonomy" id="1560234"/>
    <lineage>
        <taxon>Bacteria</taxon>
        <taxon>Pseudomonadati</taxon>
        <taxon>Thermodesulfobacteriota</taxon>
        <taxon>Desulfovibrionia</taxon>
        <taxon>Desulfovibrionales</taxon>
        <taxon>Desulfovibrionaceae</taxon>
        <taxon>Halodesulfovibrio</taxon>
    </lineage>
</organism>
<feature type="domain" description="IraD/Gp25-like" evidence="1">
    <location>
        <begin position="15"/>
        <end position="87"/>
    </location>
</feature>
<comment type="caution">
    <text evidence="2">The sequence shown here is derived from an EMBL/GenBank/DDBJ whole genome shotgun (WGS) entry which is preliminary data.</text>
</comment>
<dbReference type="Proteomes" id="UP000091979">
    <property type="component" value="Unassembled WGS sequence"/>
</dbReference>
<evidence type="ECO:0000313" key="3">
    <source>
        <dbReference type="Proteomes" id="UP000091979"/>
    </source>
</evidence>
<dbReference type="EMBL" id="JXMS01000011">
    <property type="protein sequence ID" value="OBQ52115.1"/>
    <property type="molecule type" value="Genomic_DNA"/>
</dbReference>
<sequence>MNGINKHTGERLSGIAHLRQSIADILSTRIGTRVLNREYGSRLPSLIDAPVNADTSLEFYAATAEALHRWEPRFTLKNVRIASLTDGVLALNLTGEYLPDGKQITLEGVEVT</sequence>
<accession>A0A1B7XDJ1</accession>
<name>A0A1B7XDJ1_9BACT</name>
<dbReference type="Gene3D" id="3.10.450.40">
    <property type="match status" value="1"/>
</dbReference>
<reference evidence="2 3" key="1">
    <citation type="submission" date="2015-01" db="EMBL/GenBank/DDBJ databases">
        <title>Desulfovibrio sp. JC271 draft genome sequence.</title>
        <authorList>
            <person name="Shivani Y."/>
            <person name="Subhash Y."/>
            <person name="Sasikala C."/>
            <person name="Ramana C.V."/>
        </authorList>
    </citation>
    <scope>NUCLEOTIDE SEQUENCE [LARGE SCALE GENOMIC DNA]</scope>
    <source>
        <strain evidence="2 3">JC271</strain>
    </source>
</reference>
<keyword evidence="3" id="KW-1185">Reference proteome</keyword>
<dbReference type="OrthoDB" id="9802846at2"/>
<dbReference type="STRING" id="1560234.SP90_07995"/>
<dbReference type="RefSeq" id="WP_066854356.1">
    <property type="nucleotide sequence ID" value="NZ_JXMS01000011.1"/>
</dbReference>
<dbReference type="Pfam" id="PF04965">
    <property type="entry name" value="GPW_gp25"/>
    <property type="match status" value="1"/>
</dbReference>
<evidence type="ECO:0000259" key="1">
    <source>
        <dbReference type="Pfam" id="PF04965"/>
    </source>
</evidence>
<dbReference type="SUPFAM" id="SSF160719">
    <property type="entry name" value="gpW/gp25-like"/>
    <property type="match status" value="1"/>
</dbReference>